<accession>A0A8H4QPB8</accession>
<sequence>MHLGLALVLALGCNIASVASSQDVEDSDGSSFSGIYSNRTTETIRIQDEYYGIRHVNYWVTSDNHAIIDGDVVYPGTLEDLLAKQYTGPDFDEDEDEGEESQSSDNSTSSIGRRSLSVFRGFDTWPRSTVVYRFSNYAAQRQVGRYVNDAISGWRRRAPYLRFRRVRNGGGTMRGVLTISFLPNDGCYASIGYNGGSGTVMNLGNGCYSAEALHEFGHALGEYQ</sequence>
<gene>
    <name evidence="4" type="ORF">D9613_003555</name>
</gene>
<dbReference type="AlphaFoldDB" id="A0A8H4QPB8"/>
<protein>
    <recommendedName>
        <fullName evidence="3">Peptidase M12A domain-containing protein</fullName>
    </recommendedName>
</protein>
<keyword evidence="5" id="KW-1185">Reference proteome</keyword>
<dbReference type="Pfam" id="PF01400">
    <property type="entry name" value="Astacin"/>
    <property type="match status" value="1"/>
</dbReference>
<comment type="caution">
    <text evidence="4">The sequence shown here is derived from an EMBL/GenBank/DDBJ whole genome shotgun (WGS) entry which is preliminary data.</text>
</comment>
<proteinExistence type="predicted"/>
<dbReference type="InterPro" id="IPR024079">
    <property type="entry name" value="MetalloPept_cat_dom_sf"/>
</dbReference>
<evidence type="ECO:0000313" key="5">
    <source>
        <dbReference type="Proteomes" id="UP000521872"/>
    </source>
</evidence>
<dbReference type="GO" id="GO:0006508">
    <property type="term" value="P:proteolysis"/>
    <property type="evidence" value="ECO:0007669"/>
    <property type="project" value="InterPro"/>
</dbReference>
<reference evidence="4 5" key="1">
    <citation type="submission" date="2019-12" db="EMBL/GenBank/DDBJ databases">
        <authorList>
            <person name="Floudas D."/>
            <person name="Bentzer J."/>
            <person name="Ahren D."/>
            <person name="Johansson T."/>
            <person name="Persson P."/>
            <person name="Tunlid A."/>
        </authorList>
    </citation>
    <scope>NUCLEOTIDE SEQUENCE [LARGE SCALE GENOMIC DNA]</scope>
    <source>
        <strain evidence="4 5">CBS 102.39</strain>
    </source>
</reference>
<organism evidence="4 5">
    <name type="scientific">Agrocybe pediades</name>
    <dbReference type="NCBI Taxonomy" id="84607"/>
    <lineage>
        <taxon>Eukaryota</taxon>
        <taxon>Fungi</taxon>
        <taxon>Dikarya</taxon>
        <taxon>Basidiomycota</taxon>
        <taxon>Agaricomycotina</taxon>
        <taxon>Agaricomycetes</taxon>
        <taxon>Agaricomycetidae</taxon>
        <taxon>Agaricales</taxon>
        <taxon>Agaricineae</taxon>
        <taxon>Strophariaceae</taxon>
        <taxon>Agrocybe</taxon>
    </lineage>
</organism>
<evidence type="ECO:0000313" key="4">
    <source>
        <dbReference type="EMBL" id="KAF4614885.1"/>
    </source>
</evidence>
<feature type="chain" id="PRO_5034061004" description="Peptidase M12A domain-containing protein" evidence="2">
    <location>
        <begin position="22"/>
        <end position="224"/>
    </location>
</feature>
<dbReference type="SUPFAM" id="SSF55486">
    <property type="entry name" value="Metalloproteases ('zincins'), catalytic domain"/>
    <property type="match status" value="1"/>
</dbReference>
<dbReference type="PANTHER" id="PTHR10127">
    <property type="entry name" value="DISCOIDIN, CUB, EGF, LAMININ , AND ZINC METALLOPROTEASE DOMAIN CONTAINING"/>
    <property type="match status" value="1"/>
</dbReference>
<keyword evidence="2" id="KW-0732">Signal</keyword>
<evidence type="ECO:0000256" key="2">
    <source>
        <dbReference type="SAM" id="SignalP"/>
    </source>
</evidence>
<evidence type="ECO:0000259" key="3">
    <source>
        <dbReference type="Pfam" id="PF01400"/>
    </source>
</evidence>
<dbReference type="Gene3D" id="3.40.390.10">
    <property type="entry name" value="Collagenase (Catalytic Domain)"/>
    <property type="match status" value="1"/>
</dbReference>
<feature type="domain" description="Peptidase M12A" evidence="3">
    <location>
        <begin position="124"/>
        <end position="222"/>
    </location>
</feature>
<dbReference type="PANTHER" id="PTHR10127:SF850">
    <property type="entry name" value="METALLOENDOPEPTIDASE"/>
    <property type="match status" value="1"/>
</dbReference>
<evidence type="ECO:0000256" key="1">
    <source>
        <dbReference type="SAM" id="MobiDB-lite"/>
    </source>
</evidence>
<feature type="signal peptide" evidence="2">
    <location>
        <begin position="1"/>
        <end position="21"/>
    </location>
</feature>
<dbReference type="Proteomes" id="UP000521872">
    <property type="component" value="Unassembled WGS sequence"/>
</dbReference>
<dbReference type="GO" id="GO:0004222">
    <property type="term" value="F:metalloendopeptidase activity"/>
    <property type="evidence" value="ECO:0007669"/>
    <property type="project" value="InterPro"/>
</dbReference>
<feature type="region of interest" description="Disordered" evidence="1">
    <location>
        <begin position="88"/>
        <end position="111"/>
    </location>
</feature>
<dbReference type="EMBL" id="JAACJL010000044">
    <property type="protein sequence ID" value="KAF4614885.1"/>
    <property type="molecule type" value="Genomic_DNA"/>
</dbReference>
<name>A0A8H4QPB8_9AGAR</name>
<dbReference type="InterPro" id="IPR001506">
    <property type="entry name" value="Peptidase_M12A"/>
</dbReference>
<feature type="compositionally biased region" description="Acidic residues" evidence="1">
    <location>
        <begin position="90"/>
        <end position="102"/>
    </location>
</feature>